<evidence type="ECO:0000256" key="3">
    <source>
        <dbReference type="ARBA" id="ARBA00017689"/>
    </source>
</evidence>
<evidence type="ECO:0000256" key="7">
    <source>
        <dbReference type="ARBA" id="ARBA00023128"/>
    </source>
</evidence>
<evidence type="ECO:0000256" key="9">
    <source>
        <dbReference type="SAM" id="MobiDB-lite"/>
    </source>
</evidence>
<keyword evidence="8 10" id="KW-0472">Membrane</keyword>
<dbReference type="InterPro" id="IPR022533">
    <property type="entry name" value="Cox20"/>
</dbReference>
<reference evidence="11 12" key="1">
    <citation type="submission" date="2024-01" db="EMBL/GenBank/DDBJ databases">
        <title>A draft genome for the cacao thread blight pathogen Marasmiellus scandens.</title>
        <authorList>
            <person name="Baruah I.K."/>
            <person name="Leung J."/>
            <person name="Bukari Y."/>
            <person name="Amoako-Attah I."/>
            <person name="Meinhardt L.W."/>
            <person name="Bailey B.A."/>
            <person name="Cohen S.P."/>
        </authorList>
    </citation>
    <scope>NUCLEOTIDE SEQUENCE [LARGE SCALE GENOMIC DNA]</scope>
    <source>
        <strain evidence="11 12">GH-19</strain>
    </source>
</reference>
<evidence type="ECO:0000256" key="2">
    <source>
        <dbReference type="ARBA" id="ARBA00009575"/>
    </source>
</evidence>
<feature type="compositionally biased region" description="Polar residues" evidence="9">
    <location>
        <begin position="116"/>
        <end position="132"/>
    </location>
</feature>
<keyword evidence="4 10" id="KW-0812">Transmembrane</keyword>
<evidence type="ECO:0000313" key="12">
    <source>
        <dbReference type="Proteomes" id="UP001498398"/>
    </source>
</evidence>
<evidence type="ECO:0000256" key="5">
    <source>
        <dbReference type="ARBA" id="ARBA00022792"/>
    </source>
</evidence>
<evidence type="ECO:0000256" key="8">
    <source>
        <dbReference type="ARBA" id="ARBA00023136"/>
    </source>
</evidence>
<dbReference type="PANTHER" id="PTHR31586:SF1">
    <property type="entry name" value="CYTOCHROME C OXIDASE ASSEMBLY PROTEIN COX20, MITOCHONDRIAL"/>
    <property type="match status" value="1"/>
</dbReference>
<accession>A0ABR1K1X5</accession>
<comment type="caution">
    <text evidence="11">The sequence shown here is derived from an EMBL/GenBank/DDBJ whole genome shotgun (WGS) entry which is preliminary data.</text>
</comment>
<comment type="subcellular location">
    <subcellularLocation>
        <location evidence="1">Mitochondrion inner membrane</location>
    </subcellularLocation>
</comment>
<feature type="region of interest" description="Disordered" evidence="9">
    <location>
        <begin position="106"/>
        <end position="132"/>
    </location>
</feature>
<feature type="compositionally biased region" description="Pro residues" evidence="9">
    <location>
        <begin position="17"/>
        <end position="27"/>
    </location>
</feature>
<evidence type="ECO:0000256" key="6">
    <source>
        <dbReference type="ARBA" id="ARBA00022989"/>
    </source>
</evidence>
<keyword evidence="6 10" id="KW-1133">Transmembrane helix</keyword>
<evidence type="ECO:0000313" key="11">
    <source>
        <dbReference type="EMBL" id="KAK7469068.1"/>
    </source>
</evidence>
<evidence type="ECO:0000256" key="4">
    <source>
        <dbReference type="ARBA" id="ARBA00022692"/>
    </source>
</evidence>
<keyword evidence="7" id="KW-0496">Mitochondrion</keyword>
<dbReference type="Proteomes" id="UP001498398">
    <property type="component" value="Unassembled WGS sequence"/>
</dbReference>
<feature type="region of interest" description="Disordered" evidence="9">
    <location>
        <begin position="1"/>
        <end position="31"/>
    </location>
</feature>
<keyword evidence="5" id="KW-0999">Mitochondrion inner membrane</keyword>
<evidence type="ECO:0000256" key="10">
    <source>
        <dbReference type="SAM" id="Phobius"/>
    </source>
</evidence>
<sequence length="132" mass="13850">MSNSPSDPSPNAVPKDAAPPPSSPPKNPFEFMKNLDKIPCARNSLLTGIAGGAGMAFIRGMTVAPIVAGHWFAGTFLVVSLGSWHLCQAKIESERQKVAQIIESGPKRTLKKDSDTGTVSLSASTPNESSES</sequence>
<comment type="similarity">
    <text evidence="2">Belongs to the COX20 family.</text>
</comment>
<dbReference type="PANTHER" id="PTHR31586">
    <property type="entry name" value="CYTOCHROME C OXIDASE PROTEIN 20"/>
    <property type="match status" value="1"/>
</dbReference>
<protein>
    <recommendedName>
        <fullName evidence="3">Cytochrome c oxidase assembly protein COX20, mitochondrial</fullName>
    </recommendedName>
</protein>
<gene>
    <name evidence="11" type="ORF">VKT23_003561</name>
</gene>
<evidence type="ECO:0000256" key="1">
    <source>
        <dbReference type="ARBA" id="ARBA00004273"/>
    </source>
</evidence>
<proteinExistence type="inferred from homology"/>
<dbReference type="EMBL" id="JBANRG010000003">
    <property type="protein sequence ID" value="KAK7469068.1"/>
    <property type="molecule type" value="Genomic_DNA"/>
</dbReference>
<feature type="transmembrane region" description="Helical" evidence="10">
    <location>
        <begin position="68"/>
        <end position="87"/>
    </location>
</feature>
<organism evidence="11 12">
    <name type="scientific">Marasmiellus scandens</name>
    <dbReference type="NCBI Taxonomy" id="2682957"/>
    <lineage>
        <taxon>Eukaryota</taxon>
        <taxon>Fungi</taxon>
        <taxon>Dikarya</taxon>
        <taxon>Basidiomycota</taxon>
        <taxon>Agaricomycotina</taxon>
        <taxon>Agaricomycetes</taxon>
        <taxon>Agaricomycetidae</taxon>
        <taxon>Agaricales</taxon>
        <taxon>Marasmiineae</taxon>
        <taxon>Omphalotaceae</taxon>
        <taxon>Marasmiellus</taxon>
    </lineage>
</organism>
<keyword evidence="12" id="KW-1185">Reference proteome</keyword>
<name>A0ABR1K1X5_9AGAR</name>
<dbReference type="Pfam" id="PF12597">
    <property type="entry name" value="Cox20"/>
    <property type="match status" value="1"/>
</dbReference>